<dbReference type="GeneID" id="101853805"/>
<dbReference type="RefSeq" id="XP_005104365.1">
    <property type="nucleotide sequence ID" value="XM_005104308.3"/>
</dbReference>
<feature type="region of interest" description="Disordered" evidence="1">
    <location>
        <begin position="320"/>
        <end position="353"/>
    </location>
</feature>
<evidence type="ECO:0000256" key="1">
    <source>
        <dbReference type="SAM" id="MobiDB-lite"/>
    </source>
</evidence>
<proteinExistence type="predicted"/>
<reference evidence="4" key="1">
    <citation type="submission" date="2025-08" db="UniProtKB">
        <authorList>
            <consortium name="RefSeq"/>
        </authorList>
    </citation>
    <scope>IDENTIFICATION</scope>
</reference>
<sequence length="353" mass="39621">MYNHLGNEVSRIQKMGRCRQADGVSVLMAMPKDKPRDYLNRVKAGLVNSALKTIQNKGKDFQERVEQYMQSNLALTTARPSTQLNQTVLEFECKRCHRLAVESCDLRIISKHHRAVVNGDILDNIIVKYKAPKEYVQLRSIASVHCKNKGCENAIGTLYIYERTPFVVLQRKNLSCPRLGKPKWTWEDVKRIGCLCADIQSQDIKEYLSGKCDQWYECEPTSVSAAKRRKLSAGSQPLPTPESDTRQAEERAANLNLAATTKAADSGTEDVKMAEELTEEDEERLLGEPTDFNTTAIGEIFEDLDEKADKFLGEAPDLESLSMNVPSDSGPNQSYNCEVPENTESSLSLLISH</sequence>
<evidence type="ECO:0000259" key="2">
    <source>
        <dbReference type="PROSITE" id="PS51789"/>
    </source>
</evidence>
<dbReference type="InterPro" id="IPR038557">
    <property type="entry name" value="RLR_C_sf"/>
</dbReference>
<gene>
    <name evidence="4" type="primary">LOC101853805</name>
</gene>
<feature type="region of interest" description="Disordered" evidence="1">
    <location>
        <begin position="228"/>
        <end position="248"/>
    </location>
</feature>
<dbReference type="PROSITE" id="PS51789">
    <property type="entry name" value="RLR_CTR"/>
    <property type="match status" value="1"/>
</dbReference>
<keyword evidence="3" id="KW-1185">Reference proteome</keyword>
<dbReference type="Gene3D" id="2.170.150.30">
    <property type="entry name" value="RIG-I-like receptor, C-terminal regulatory domain"/>
    <property type="match status" value="1"/>
</dbReference>
<evidence type="ECO:0000313" key="4">
    <source>
        <dbReference type="RefSeq" id="XP_005104365.1"/>
    </source>
</evidence>
<dbReference type="Gene3D" id="3.40.50.300">
    <property type="entry name" value="P-loop containing nucleotide triphosphate hydrolases"/>
    <property type="match status" value="2"/>
</dbReference>
<feature type="domain" description="RLR CTR" evidence="2">
    <location>
        <begin position="79"/>
        <end position="206"/>
    </location>
</feature>
<protein>
    <submittedName>
        <fullName evidence="4">Uncharacterized protein LOC101853805</fullName>
    </submittedName>
</protein>
<evidence type="ECO:0000313" key="3">
    <source>
        <dbReference type="Proteomes" id="UP000694888"/>
    </source>
</evidence>
<dbReference type="InterPro" id="IPR021673">
    <property type="entry name" value="RLR_CTR"/>
</dbReference>
<accession>A0ABM0JY81</accession>
<dbReference type="Proteomes" id="UP000694888">
    <property type="component" value="Unplaced"/>
</dbReference>
<name>A0ABM0JY81_APLCA</name>
<organism evidence="3 4">
    <name type="scientific">Aplysia californica</name>
    <name type="common">California sea hare</name>
    <dbReference type="NCBI Taxonomy" id="6500"/>
    <lineage>
        <taxon>Eukaryota</taxon>
        <taxon>Metazoa</taxon>
        <taxon>Spiralia</taxon>
        <taxon>Lophotrochozoa</taxon>
        <taxon>Mollusca</taxon>
        <taxon>Gastropoda</taxon>
        <taxon>Heterobranchia</taxon>
        <taxon>Euthyneura</taxon>
        <taxon>Tectipleura</taxon>
        <taxon>Aplysiida</taxon>
        <taxon>Aplysioidea</taxon>
        <taxon>Aplysiidae</taxon>
        <taxon>Aplysia</taxon>
    </lineage>
</organism>
<dbReference type="Pfam" id="PF11648">
    <property type="entry name" value="RIG-I_C-RD"/>
    <property type="match status" value="1"/>
</dbReference>
<dbReference type="InterPro" id="IPR027417">
    <property type="entry name" value="P-loop_NTPase"/>
</dbReference>
<feature type="compositionally biased region" description="Polar residues" evidence="1">
    <location>
        <begin position="321"/>
        <end position="353"/>
    </location>
</feature>